<comment type="caution">
    <text evidence="2">The sequence shown here is derived from an EMBL/GenBank/DDBJ whole genome shotgun (WGS) entry which is preliminary data.</text>
</comment>
<sequence length="756" mass="87574">MFFWNNGGEEKGDKMVAKGSIQEMKDLAIKREGLCLSIEYTNSNTKLKWRCNCGYVWEATPNNIKRGKWCPSCAHTKNANSKRKTIQDMQVMAERNHGRCISSEYSNMNSKLVWECSKGHQWEAYPSNIYSGKWCPTCAGRNKSLVDMQAFAKERNGKCLSTQFFTMTRKLKWQCKEGHVWEATPNSVLNIKSWCPVCAGNNKKSIKDMKQLAGRRGGKLLSKKYINVDYPLLWKCTKGHDFISTPYSIEKGSWCPKCNNNSVFFNEEKCRFILESLTQKKFLKTRREFGNGYELDGYNEELRLAFEYHGIQHYSYTPYFHNQSEELFLEQQLRDLKKEKLCKEKAIHLIVIPYNVESDTDKVEFLQKKLWELGYDALDTDLDWSSFYKGFNPLDELHTLAGFKNGICLSNEYNGSDEKLSWECSEGHVWEASPYYIRKGSWCPQCLGRGRTIEDMKICAQKKGGECLSDSYTNNSTKLTWKCESGHVWDATPLSISNGAWCPRCSGRLITIKDMHLLAESKNGKCLSTQYSNNTTPLLWECHMGHQWVAATRSIQQGSWCPSCNSKTINDMKQIAAKYGGECLSEIYSGIDMKLLWKCDHGHQWESSPNYVQRGRWCPQCKKDQKQRKTINKLEVLKELAQQREGRCLSRIYYNVDTKLRWECKVGHQWESTPYSVKNGSWCPTCASKNSGMYRKNNIRDMKRLAEKNDGICISDTYVNSQTKLRWKCKEGHEWFANPNNIQQGSWCPTCRRNEI</sequence>
<dbReference type="InterPro" id="IPR025487">
    <property type="entry name" value="DUF4379"/>
</dbReference>
<dbReference type="AlphaFoldDB" id="A0A1R1C028"/>
<proteinExistence type="predicted"/>
<organism evidence="2 3">
    <name type="scientific">Paenibacillus amylolyticus</name>
    <dbReference type="NCBI Taxonomy" id="1451"/>
    <lineage>
        <taxon>Bacteria</taxon>
        <taxon>Bacillati</taxon>
        <taxon>Bacillota</taxon>
        <taxon>Bacilli</taxon>
        <taxon>Bacillales</taxon>
        <taxon>Paenibacillaceae</taxon>
        <taxon>Paenibacillus</taxon>
    </lineage>
</organism>
<name>A0A1R1C028_PAEAM</name>
<dbReference type="EMBL" id="MRTJ01000002">
    <property type="protein sequence ID" value="OMF15496.1"/>
    <property type="molecule type" value="Genomic_DNA"/>
</dbReference>
<accession>A0A1R1C028</accession>
<protein>
    <recommendedName>
        <fullName evidence="1">Treble clef zinc finger domain-containing protein</fullName>
    </recommendedName>
</protein>
<evidence type="ECO:0000313" key="2">
    <source>
        <dbReference type="EMBL" id="OMF15496.1"/>
    </source>
</evidence>
<feature type="domain" description="Treble clef zinc finger" evidence="1">
    <location>
        <begin position="151"/>
        <end position="200"/>
    </location>
</feature>
<dbReference type="RefSeq" id="WP_076331687.1">
    <property type="nucleotide sequence ID" value="NZ_MRTJ01000002.1"/>
</dbReference>
<dbReference type="OrthoDB" id="2086462at2"/>
<dbReference type="Pfam" id="PF14311">
    <property type="entry name" value="DUF4379"/>
    <property type="match status" value="3"/>
</dbReference>
<gene>
    <name evidence="2" type="ORF">BK131_11570</name>
</gene>
<reference evidence="2 3" key="1">
    <citation type="submission" date="2016-11" db="EMBL/GenBank/DDBJ databases">
        <title>Paenibacillus species isolates.</title>
        <authorList>
            <person name="Beno S.M."/>
        </authorList>
    </citation>
    <scope>NUCLEOTIDE SEQUENCE [LARGE SCALE GENOMIC DNA]</scope>
    <source>
        <strain evidence="2 3">FSL H8-0246</strain>
    </source>
</reference>
<evidence type="ECO:0000259" key="1">
    <source>
        <dbReference type="Pfam" id="PF14311"/>
    </source>
</evidence>
<evidence type="ECO:0000313" key="3">
    <source>
        <dbReference type="Proteomes" id="UP000187134"/>
    </source>
</evidence>
<dbReference type="Proteomes" id="UP000187134">
    <property type="component" value="Unassembled WGS sequence"/>
</dbReference>
<dbReference type="Gene3D" id="3.40.960.10">
    <property type="entry name" value="VSR Endonuclease"/>
    <property type="match status" value="1"/>
</dbReference>
<feature type="domain" description="Treble clef zinc finger" evidence="1">
    <location>
        <begin position="42"/>
        <end position="74"/>
    </location>
</feature>
<feature type="domain" description="Treble clef zinc finger" evidence="1">
    <location>
        <begin position="707"/>
        <end position="753"/>
    </location>
</feature>